<evidence type="ECO:0000259" key="1">
    <source>
        <dbReference type="Pfam" id="PF08241"/>
    </source>
</evidence>
<dbReference type="PANTHER" id="PTHR43861">
    <property type="entry name" value="TRANS-ACONITATE 2-METHYLTRANSFERASE-RELATED"/>
    <property type="match status" value="1"/>
</dbReference>
<keyword evidence="2" id="KW-0489">Methyltransferase</keyword>
<gene>
    <name evidence="2" type="ORF">VB854_28860</name>
</gene>
<dbReference type="InterPro" id="IPR029063">
    <property type="entry name" value="SAM-dependent_MTases_sf"/>
</dbReference>
<evidence type="ECO:0000313" key="2">
    <source>
        <dbReference type="EMBL" id="MEA5522945.1"/>
    </source>
</evidence>
<feature type="domain" description="Methyltransferase type 11" evidence="1">
    <location>
        <begin position="2"/>
        <end position="70"/>
    </location>
</feature>
<proteinExistence type="predicted"/>
<dbReference type="Pfam" id="PF08241">
    <property type="entry name" value="Methyltransf_11"/>
    <property type="match status" value="1"/>
</dbReference>
<dbReference type="EMBL" id="JAYGHT010000196">
    <property type="protein sequence ID" value="MEA5522945.1"/>
    <property type="molecule type" value="Genomic_DNA"/>
</dbReference>
<dbReference type="CDD" id="cd02440">
    <property type="entry name" value="AdoMet_MTases"/>
    <property type="match status" value="1"/>
</dbReference>
<accession>A0ABU5U7H9</accession>
<dbReference type="GO" id="GO:0032259">
    <property type="term" value="P:methylation"/>
    <property type="evidence" value="ECO:0007669"/>
    <property type="project" value="UniProtKB-KW"/>
</dbReference>
<dbReference type="Proteomes" id="UP001301728">
    <property type="component" value="Unassembled WGS sequence"/>
</dbReference>
<evidence type="ECO:0000313" key="3">
    <source>
        <dbReference type="Proteomes" id="UP001301728"/>
    </source>
</evidence>
<dbReference type="SUPFAM" id="SSF53335">
    <property type="entry name" value="S-adenosyl-L-methionine-dependent methyltransferases"/>
    <property type="match status" value="1"/>
</dbReference>
<keyword evidence="2" id="KW-0808">Transferase</keyword>
<protein>
    <submittedName>
        <fullName evidence="2">Class I SAM-dependent methyltransferase</fullName>
        <ecNumber evidence="2">2.1.-.-</ecNumber>
    </submittedName>
</protein>
<dbReference type="PANTHER" id="PTHR43861:SF1">
    <property type="entry name" value="TRANS-ACONITATE 2-METHYLTRANSFERASE"/>
    <property type="match status" value="1"/>
</dbReference>
<comment type="caution">
    <text evidence="2">The sequence shown here is derived from an EMBL/GenBank/DDBJ whole genome shotgun (WGS) entry which is preliminary data.</text>
</comment>
<dbReference type="EC" id="2.1.-.-" evidence="2"/>
<dbReference type="GO" id="GO:0008168">
    <property type="term" value="F:methyltransferase activity"/>
    <property type="evidence" value="ECO:0007669"/>
    <property type="project" value="UniProtKB-KW"/>
</dbReference>
<name>A0ABU5U7H9_9CYAN</name>
<dbReference type="Gene3D" id="3.40.50.150">
    <property type="entry name" value="Vaccinia Virus protein VP39"/>
    <property type="match status" value="1"/>
</dbReference>
<reference evidence="2 3" key="1">
    <citation type="submission" date="2023-12" db="EMBL/GenBank/DDBJ databases">
        <title>Baltic Sea Cyanobacteria.</title>
        <authorList>
            <person name="Delbaje E."/>
            <person name="Fewer D.P."/>
            <person name="Shishido T.K."/>
        </authorList>
    </citation>
    <scope>NUCLEOTIDE SEQUENCE [LARGE SCALE GENOMIC DNA]</scope>
    <source>
        <strain evidence="2 3">CCNP 1315</strain>
    </source>
</reference>
<dbReference type="RefSeq" id="WP_323218373.1">
    <property type="nucleotide sequence ID" value="NZ_JAYGHT010000196.1"/>
</dbReference>
<organism evidence="2 3">
    <name type="scientific">Limnoraphis robusta CCNP1315</name>
    <dbReference type="NCBI Taxonomy" id="3110306"/>
    <lineage>
        <taxon>Bacteria</taxon>
        <taxon>Bacillati</taxon>
        <taxon>Cyanobacteriota</taxon>
        <taxon>Cyanophyceae</taxon>
        <taxon>Oscillatoriophycideae</taxon>
        <taxon>Oscillatoriales</taxon>
        <taxon>Sirenicapillariaceae</taxon>
        <taxon>Limnoraphis</taxon>
    </lineage>
</organism>
<dbReference type="InterPro" id="IPR013216">
    <property type="entry name" value="Methyltransf_11"/>
</dbReference>
<keyword evidence="3" id="KW-1185">Reference proteome</keyword>
<sequence>MVGVDSSSEMIAYATKTYPRSQHPNLSFACTDGRSLRFKAEFDVVFSNAALHWVNDHLAFLQGANRALKNKVS</sequence>